<accession>A0A4Y9ZJQ4</accession>
<comment type="caution">
    <text evidence="1">The sequence shown here is derived from an EMBL/GenBank/DDBJ whole genome shotgun (WGS) entry which is preliminary data.</text>
</comment>
<evidence type="ECO:0000313" key="1">
    <source>
        <dbReference type="EMBL" id="TFY74081.1"/>
    </source>
</evidence>
<organism evidence="1 2">
    <name type="scientific">Hericium alpestre</name>
    <dbReference type="NCBI Taxonomy" id="135208"/>
    <lineage>
        <taxon>Eukaryota</taxon>
        <taxon>Fungi</taxon>
        <taxon>Dikarya</taxon>
        <taxon>Basidiomycota</taxon>
        <taxon>Agaricomycotina</taxon>
        <taxon>Agaricomycetes</taxon>
        <taxon>Russulales</taxon>
        <taxon>Hericiaceae</taxon>
        <taxon>Hericium</taxon>
    </lineage>
</organism>
<dbReference type="AlphaFoldDB" id="A0A4Y9ZJQ4"/>
<sequence>MAPRNMESGSSHVVNAPNNLDNNVVMTTMAWYSDLHSPSYVAVSARWGKCLVLDDHKMAVRRIGLDGPVERYAETKH</sequence>
<proteinExistence type="predicted"/>
<name>A0A4Y9ZJQ4_9AGAM</name>
<keyword evidence="2" id="KW-1185">Reference proteome</keyword>
<reference evidence="1 2" key="1">
    <citation type="submission" date="2019-02" db="EMBL/GenBank/DDBJ databases">
        <title>Genome sequencing of the rare red list fungi Hericium alpestre (H. flagellum).</title>
        <authorList>
            <person name="Buettner E."/>
            <person name="Kellner H."/>
        </authorList>
    </citation>
    <scope>NUCLEOTIDE SEQUENCE [LARGE SCALE GENOMIC DNA]</scope>
    <source>
        <strain evidence="1 2">DSM 108284</strain>
    </source>
</reference>
<gene>
    <name evidence="1" type="ORF">EWM64_g9931</name>
</gene>
<dbReference type="EMBL" id="SFCI01002316">
    <property type="protein sequence ID" value="TFY74081.1"/>
    <property type="molecule type" value="Genomic_DNA"/>
</dbReference>
<protein>
    <submittedName>
        <fullName evidence="1">Uncharacterized protein</fullName>
    </submittedName>
</protein>
<evidence type="ECO:0000313" key="2">
    <source>
        <dbReference type="Proteomes" id="UP000298061"/>
    </source>
</evidence>
<dbReference type="Proteomes" id="UP000298061">
    <property type="component" value="Unassembled WGS sequence"/>
</dbReference>